<organism evidence="1 2">
    <name type="scientific">Homarus americanus</name>
    <name type="common">American lobster</name>
    <dbReference type="NCBI Taxonomy" id="6706"/>
    <lineage>
        <taxon>Eukaryota</taxon>
        <taxon>Metazoa</taxon>
        <taxon>Ecdysozoa</taxon>
        <taxon>Arthropoda</taxon>
        <taxon>Crustacea</taxon>
        <taxon>Multicrustacea</taxon>
        <taxon>Malacostraca</taxon>
        <taxon>Eumalacostraca</taxon>
        <taxon>Eucarida</taxon>
        <taxon>Decapoda</taxon>
        <taxon>Pleocyemata</taxon>
        <taxon>Astacidea</taxon>
        <taxon>Nephropoidea</taxon>
        <taxon>Nephropidae</taxon>
        <taxon>Homarus</taxon>
    </lineage>
</organism>
<dbReference type="GO" id="GO:0008289">
    <property type="term" value="F:lipid binding"/>
    <property type="evidence" value="ECO:0007669"/>
    <property type="project" value="InterPro"/>
</dbReference>
<dbReference type="Proteomes" id="UP000747542">
    <property type="component" value="Unassembled WGS sequence"/>
</dbReference>
<dbReference type="EMBL" id="JAHLQT010006356">
    <property type="protein sequence ID" value="KAG7175050.1"/>
    <property type="molecule type" value="Genomic_DNA"/>
</dbReference>
<dbReference type="OrthoDB" id="354351at2759"/>
<protein>
    <submittedName>
        <fullName evidence="1">Sodium/calcium exchanger regulatory protein 1-like 3</fullName>
    </submittedName>
</protein>
<name>A0A8J5TIH0_HOMAM</name>
<reference evidence="1" key="1">
    <citation type="journal article" date="2021" name="Sci. Adv.">
        <title>The American lobster genome reveals insights on longevity, neural, and immune adaptations.</title>
        <authorList>
            <person name="Polinski J.M."/>
            <person name="Zimin A.V."/>
            <person name="Clark K.F."/>
            <person name="Kohn A.B."/>
            <person name="Sadowski N."/>
            <person name="Timp W."/>
            <person name="Ptitsyn A."/>
            <person name="Khanna P."/>
            <person name="Romanova D.Y."/>
            <person name="Williams P."/>
            <person name="Greenwood S.J."/>
            <person name="Moroz L.L."/>
            <person name="Walt D.R."/>
            <person name="Bodnar A.G."/>
        </authorList>
    </citation>
    <scope>NUCLEOTIDE SEQUENCE</scope>
    <source>
        <strain evidence="1">GMGI-L3</strain>
    </source>
</reference>
<dbReference type="CDD" id="cd00742">
    <property type="entry name" value="FABP"/>
    <property type="match status" value="1"/>
</dbReference>
<dbReference type="InterPro" id="IPR031259">
    <property type="entry name" value="ILBP"/>
</dbReference>
<keyword evidence="2" id="KW-1185">Reference proteome</keyword>
<dbReference type="PANTHER" id="PTHR11955">
    <property type="entry name" value="FATTY ACID BINDING PROTEIN"/>
    <property type="match status" value="1"/>
</dbReference>
<evidence type="ECO:0000313" key="2">
    <source>
        <dbReference type="Proteomes" id="UP000747542"/>
    </source>
</evidence>
<sequence length="135" mass="15658">MVQFNGTYKMEKNENLEALLEVMEVGMIMRKIALMTKPKVEVKVDDDDTWTIITHGLRRTVTWKFSLGEEKEFTSLDGNKFKASFTLEGDKLIRHNNGGNEAQLDFVREFTDYGIIQHITHRPTGTKCTRTFKRV</sequence>
<proteinExistence type="predicted"/>
<accession>A0A8J5TIH0</accession>
<gene>
    <name evidence="1" type="primary">Fabp1-L3</name>
    <name evidence="1" type="ORF">Hamer_G015268</name>
</gene>
<evidence type="ECO:0000313" key="1">
    <source>
        <dbReference type="EMBL" id="KAG7175050.1"/>
    </source>
</evidence>
<dbReference type="AlphaFoldDB" id="A0A8J5TIH0"/>
<comment type="caution">
    <text evidence="1">The sequence shown here is derived from an EMBL/GenBank/DDBJ whole genome shotgun (WGS) entry which is preliminary data.</text>
</comment>
<dbReference type="Pfam" id="PF14651">
    <property type="entry name" value="Lipocalin_7"/>
    <property type="match status" value="1"/>
</dbReference>